<name>A0AAV2HDF2_LYMST</name>
<keyword evidence="4" id="KW-1185">Reference proteome</keyword>
<gene>
    <name evidence="3" type="ORF">GSLYS_00004216001</name>
</gene>
<dbReference type="Pfam" id="PF00092">
    <property type="entry name" value="VWA"/>
    <property type="match status" value="1"/>
</dbReference>
<feature type="domain" description="VWFA" evidence="2">
    <location>
        <begin position="88"/>
        <end position="270"/>
    </location>
</feature>
<reference evidence="3 4" key="1">
    <citation type="submission" date="2024-04" db="EMBL/GenBank/DDBJ databases">
        <authorList>
            <consortium name="Genoscope - CEA"/>
            <person name="William W."/>
        </authorList>
    </citation>
    <scope>NUCLEOTIDE SEQUENCE [LARGE SCALE GENOMIC DNA]</scope>
</reference>
<feature type="region of interest" description="Disordered" evidence="1">
    <location>
        <begin position="1031"/>
        <end position="1061"/>
    </location>
</feature>
<dbReference type="PROSITE" id="PS50234">
    <property type="entry name" value="VWFA"/>
    <property type="match status" value="1"/>
</dbReference>
<dbReference type="EMBL" id="CAXITT010000061">
    <property type="protein sequence ID" value="CAL1530083.1"/>
    <property type="molecule type" value="Genomic_DNA"/>
</dbReference>
<evidence type="ECO:0000259" key="2">
    <source>
        <dbReference type="PROSITE" id="PS50234"/>
    </source>
</evidence>
<dbReference type="Gene3D" id="3.40.50.410">
    <property type="entry name" value="von Willebrand factor, type A domain"/>
    <property type="match status" value="1"/>
</dbReference>
<dbReference type="CDD" id="cd00198">
    <property type="entry name" value="vWFA"/>
    <property type="match status" value="1"/>
</dbReference>
<comment type="caution">
    <text evidence="3">The sequence shown here is derived from an EMBL/GenBank/DDBJ whole genome shotgun (WGS) entry which is preliminary data.</text>
</comment>
<evidence type="ECO:0000256" key="1">
    <source>
        <dbReference type="SAM" id="MobiDB-lite"/>
    </source>
</evidence>
<dbReference type="Proteomes" id="UP001497497">
    <property type="component" value="Unassembled WGS sequence"/>
</dbReference>
<dbReference type="InterPro" id="IPR036465">
    <property type="entry name" value="vWFA_dom_sf"/>
</dbReference>
<sequence>MPRLFKKTQEMMGRSVDNDMRVPKEISALQEELLKTALPVDVTIRGVKQTETEQIYSEQLLIFHGNITEDLNIDFDQVLNHKQDEKIHIILVVDKSGSMSGNPFNQVKNALEEIVSQCLNDPYKVIDIILYAEKAETISFTPSNYKETISNLKADGSTNFKAAFDEADASIGKRRNDGFGSTVILFMTDGVDTVSNQSKANEYAKKWAKSLKSLTHQVTVHAVGFSTDHDLHFLTKISNAGSVQGLYRYCEPADGPEALREKLEELFDYVSISGGKPIKIEVNLMNPKDSLINLGGHSGTIEGCISFIEQEDSTSELIAAGECWVCINDSNILPQISLGILLVVTKNKIKFTLQIPCQVRKMNYDVITDVGQLALWELSIMSRNSDILTTEFVAAITAGNDVVKLKSNLDDLQSKISSVAIFKAGYNKDTRAKIMDHIREIQGKVNKLYAMLAQYIRGETQSVSLLARAHDLKYEVQFSKSRRQRLMDRRAANNFNKIKSDSQKAIVGTEAALGQLSEDALGFYHCILSMSNVKDILLDCNDLENAMGIGLAVTRPEFALDDPTSIRIHSISGNLVSRSSVMDALEFKINLDSHLSAHGGFSFCSGFELELPFATFGASREPINAWLPLYICPAHWERVKSSLRPALGYLCTLDPLGYSENQLNVMFMTLGCMIGQLFESQAGENQLKLILAFQRTCQALMEDFNLTQKIKEIVSNFLQSPMGRFRNEIPNLYTLIGYIASLPVLVSRDLLGYTDGDRTYNLNNSKLWTAFLTEILRRASGFTSELHGNDNVVTSLHNLILHGQQTPNGHTVEYQTSDENTILQLGKLCSLQYGEADKLVIPVYDPSTGAAAPDVRVNHSAKVDKAMELWAQAKCGFVKNKNRSEKVAEAKKVVKKWVDLVKERTGLPIKSTTDVQKGNISLGKVVEVPSCQAGLTQKETRLSTHFDTTAVNSSILSVIAKLLHQIGQHCYPHISHIPGFFGFLQYWVTHDHTQEEIATNGGLPPDHWIQGVKSSMSDFVSKIKAFQQRCEDAGSIEETGTTNSAEENNDDPGRPRGEGYLPMKDEQEQFSEAESQSNSRKHQTQQIFTIPSLMSALAIPGNHIELLRAMLCQAVSYSSNSQAREATLSGELLDLTCTGNSYNYLCQIKANLDERKEAVIKKMIEKAAWEIGNLSMLKAETLWAFIGYLLITHKERGEGFSQLINFILECPGVLGFPLLAEKIQILLLGKYQGCVVFAKGNTFLPDKKLSSCLEKVLGEEVWCNIERELLSNVHIHVYRESDKPNRQGHCNSNPYVPNRIRQILGMPLIDEKIQPRTSVKRHRSLQNK</sequence>
<dbReference type="SUPFAM" id="SSF53300">
    <property type="entry name" value="vWA-like"/>
    <property type="match status" value="1"/>
</dbReference>
<dbReference type="SMART" id="SM00327">
    <property type="entry name" value="VWA"/>
    <property type="match status" value="1"/>
</dbReference>
<evidence type="ECO:0000313" key="4">
    <source>
        <dbReference type="Proteomes" id="UP001497497"/>
    </source>
</evidence>
<proteinExistence type="predicted"/>
<dbReference type="InterPro" id="IPR002035">
    <property type="entry name" value="VWF_A"/>
</dbReference>
<accession>A0AAV2HDF2</accession>
<evidence type="ECO:0000313" key="3">
    <source>
        <dbReference type="EMBL" id="CAL1530083.1"/>
    </source>
</evidence>
<protein>
    <recommendedName>
        <fullName evidence="2">VWFA domain-containing protein</fullName>
    </recommendedName>
</protein>
<organism evidence="3 4">
    <name type="scientific">Lymnaea stagnalis</name>
    <name type="common">Great pond snail</name>
    <name type="synonym">Helix stagnalis</name>
    <dbReference type="NCBI Taxonomy" id="6523"/>
    <lineage>
        <taxon>Eukaryota</taxon>
        <taxon>Metazoa</taxon>
        <taxon>Spiralia</taxon>
        <taxon>Lophotrochozoa</taxon>
        <taxon>Mollusca</taxon>
        <taxon>Gastropoda</taxon>
        <taxon>Heterobranchia</taxon>
        <taxon>Euthyneura</taxon>
        <taxon>Panpulmonata</taxon>
        <taxon>Hygrophila</taxon>
        <taxon>Lymnaeoidea</taxon>
        <taxon>Lymnaeidae</taxon>
        <taxon>Lymnaea</taxon>
    </lineage>
</organism>
<feature type="compositionally biased region" description="Basic and acidic residues" evidence="1">
    <location>
        <begin position="1051"/>
        <end position="1061"/>
    </location>
</feature>